<evidence type="ECO:0000259" key="2">
    <source>
        <dbReference type="PROSITE" id="PS50113"/>
    </source>
</evidence>
<dbReference type="AlphaFoldDB" id="A0A6J5DTJ3"/>
<evidence type="ECO:0000313" key="5">
    <source>
        <dbReference type="EMBL" id="CAB3756352.1"/>
    </source>
</evidence>
<dbReference type="CDD" id="cd00130">
    <property type="entry name" value="PAS"/>
    <property type="match status" value="1"/>
</dbReference>
<dbReference type="InterPro" id="IPR000014">
    <property type="entry name" value="PAS"/>
</dbReference>
<keyword evidence="1" id="KW-0472">Membrane</keyword>
<dbReference type="PANTHER" id="PTHR44757:SF4">
    <property type="entry name" value="DIGUANYLATE CYCLASE DGCE-RELATED"/>
    <property type="match status" value="1"/>
</dbReference>
<dbReference type="Gene3D" id="3.20.20.450">
    <property type="entry name" value="EAL domain"/>
    <property type="match status" value="1"/>
</dbReference>
<dbReference type="SMART" id="SM00052">
    <property type="entry name" value="EAL"/>
    <property type="match status" value="1"/>
</dbReference>
<feature type="transmembrane region" description="Helical" evidence="1">
    <location>
        <begin position="247"/>
        <end position="270"/>
    </location>
</feature>
<dbReference type="Gene3D" id="3.30.70.270">
    <property type="match status" value="1"/>
</dbReference>
<evidence type="ECO:0008006" key="7">
    <source>
        <dbReference type="Google" id="ProtNLM"/>
    </source>
</evidence>
<feature type="transmembrane region" description="Helical" evidence="1">
    <location>
        <begin position="62"/>
        <end position="90"/>
    </location>
</feature>
<dbReference type="Pfam" id="PF00563">
    <property type="entry name" value="EAL"/>
    <property type="match status" value="1"/>
</dbReference>
<dbReference type="InterPro" id="IPR001633">
    <property type="entry name" value="EAL_dom"/>
</dbReference>
<dbReference type="InterPro" id="IPR000160">
    <property type="entry name" value="GGDEF_dom"/>
</dbReference>
<dbReference type="Gene3D" id="3.30.450.20">
    <property type="entry name" value="PAS domain"/>
    <property type="match status" value="1"/>
</dbReference>
<dbReference type="NCBIfam" id="TIGR00229">
    <property type="entry name" value="sensory_box"/>
    <property type="match status" value="1"/>
</dbReference>
<dbReference type="InterPro" id="IPR000700">
    <property type="entry name" value="PAS-assoc_C"/>
</dbReference>
<dbReference type="SUPFAM" id="SSF55073">
    <property type="entry name" value="Nucleotide cyclase"/>
    <property type="match status" value="1"/>
</dbReference>
<dbReference type="Pfam" id="PF13426">
    <property type="entry name" value="PAS_9"/>
    <property type="match status" value="1"/>
</dbReference>
<dbReference type="InterPro" id="IPR029787">
    <property type="entry name" value="Nucleotide_cyclase"/>
</dbReference>
<dbReference type="SUPFAM" id="SSF141868">
    <property type="entry name" value="EAL domain-like"/>
    <property type="match status" value="1"/>
</dbReference>
<dbReference type="EMBL" id="CADIKG010000005">
    <property type="protein sequence ID" value="CAB3756352.1"/>
    <property type="molecule type" value="Genomic_DNA"/>
</dbReference>
<dbReference type="NCBIfam" id="TIGR00254">
    <property type="entry name" value="GGDEF"/>
    <property type="match status" value="1"/>
</dbReference>
<keyword evidence="1" id="KW-1133">Transmembrane helix</keyword>
<dbReference type="PROSITE" id="PS50887">
    <property type="entry name" value="GGDEF"/>
    <property type="match status" value="1"/>
</dbReference>
<feature type="domain" description="PAC" evidence="2">
    <location>
        <begin position="363"/>
        <end position="415"/>
    </location>
</feature>
<dbReference type="CDD" id="cd01948">
    <property type="entry name" value="EAL"/>
    <property type="match status" value="1"/>
</dbReference>
<name>A0A6J5DTJ3_9BURK</name>
<dbReference type="PROSITE" id="PS50883">
    <property type="entry name" value="EAL"/>
    <property type="match status" value="1"/>
</dbReference>
<dbReference type="InterPro" id="IPR043128">
    <property type="entry name" value="Rev_trsase/Diguanyl_cyclase"/>
</dbReference>
<keyword evidence="1" id="KW-0812">Transmembrane</keyword>
<proteinExistence type="predicted"/>
<reference evidence="5 6" key="1">
    <citation type="submission" date="2020-04" db="EMBL/GenBank/DDBJ databases">
        <authorList>
            <person name="De Canck E."/>
        </authorList>
    </citation>
    <scope>NUCLEOTIDE SEQUENCE [LARGE SCALE GENOMIC DNA]</scope>
    <source>
        <strain evidence="5 6">LMG 29660</strain>
    </source>
</reference>
<evidence type="ECO:0000256" key="1">
    <source>
        <dbReference type="SAM" id="Phobius"/>
    </source>
</evidence>
<protein>
    <recommendedName>
        <fullName evidence="7">GGDEF domain-containing protein</fullName>
    </recommendedName>
</protein>
<dbReference type="CDD" id="cd01949">
    <property type="entry name" value="GGDEF"/>
    <property type="match status" value="1"/>
</dbReference>
<dbReference type="InterPro" id="IPR035965">
    <property type="entry name" value="PAS-like_dom_sf"/>
</dbReference>
<dbReference type="InterPro" id="IPR052155">
    <property type="entry name" value="Biofilm_reg_signaling"/>
</dbReference>
<accession>A0A6J5DTJ3</accession>
<dbReference type="SUPFAM" id="SSF55785">
    <property type="entry name" value="PYP-like sensor domain (PAS domain)"/>
    <property type="match status" value="1"/>
</dbReference>
<evidence type="ECO:0000313" key="6">
    <source>
        <dbReference type="Proteomes" id="UP000494135"/>
    </source>
</evidence>
<dbReference type="PROSITE" id="PS50113">
    <property type="entry name" value="PAC"/>
    <property type="match status" value="1"/>
</dbReference>
<dbReference type="Pfam" id="PF00990">
    <property type="entry name" value="GGDEF"/>
    <property type="match status" value="1"/>
</dbReference>
<gene>
    <name evidence="5" type="ORF">LMG29660_02833</name>
</gene>
<organism evidence="5 6">
    <name type="scientific">Burkholderia puraquae</name>
    <dbReference type="NCBI Taxonomy" id="1904757"/>
    <lineage>
        <taxon>Bacteria</taxon>
        <taxon>Pseudomonadati</taxon>
        <taxon>Pseudomonadota</taxon>
        <taxon>Betaproteobacteria</taxon>
        <taxon>Burkholderiales</taxon>
        <taxon>Burkholderiaceae</taxon>
        <taxon>Burkholderia</taxon>
        <taxon>Burkholderia cepacia complex</taxon>
    </lineage>
</organism>
<evidence type="ECO:0000259" key="3">
    <source>
        <dbReference type="PROSITE" id="PS50883"/>
    </source>
</evidence>
<dbReference type="PANTHER" id="PTHR44757">
    <property type="entry name" value="DIGUANYLATE CYCLASE DGCP"/>
    <property type="match status" value="1"/>
</dbReference>
<feature type="domain" description="EAL" evidence="3">
    <location>
        <begin position="588"/>
        <end position="836"/>
    </location>
</feature>
<feature type="domain" description="GGDEF" evidence="4">
    <location>
        <begin position="443"/>
        <end position="577"/>
    </location>
</feature>
<dbReference type="Proteomes" id="UP000494135">
    <property type="component" value="Unassembled WGS sequence"/>
</dbReference>
<dbReference type="SMART" id="SM00267">
    <property type="entry name" value="GGDEF"/>
    <property type="match status" value="1"/>
</dbReference>
<evidence type="ECO:0000259" key="4">
    <source>
        <dbReference type="PROSITE" id="PS50887"/>
    </source>
</evidence>
<sequence length="836" mass="92941">MSAGASRAWKGRGPNARRVATRLAGGIEKNQKSSQSGMENISKRQSQRSSFHVWPWSPALGILPIVVVIVALAGFVAVSLIVIMSLRVYVGGESSWSKAQKDEIILLTRYGQTGDEKLFDDYLTVDRTLTFLGVARRAMISVPPDHRAARQALIEAGINPVDAVAVVWFYPILSSFARLNAALQYWEDADRQLVNLRAIANALRESVHADDVRRTSRLNRAIWDFNLHIEPLPKRFSDELSAEFRSAVILLFLSYVAASLLIVLLSVRWASRAQRQQASMQTELDRSQAFAEAALRSVADAIVTIGLTRSIETVNPAAEQLLGAPSRLCVGKPINDVLDLIDTSTGMSIKLLASLSNSGDHTFTRDLDLIRVCGSAVPVRASLSRMDNTAGRCVGYVLILRDMTREYQLIEKLTWQASHDALTGLINRTAFEQRLGDALTHRGGGMLMVLDLDGFKEVNDVCGHAAGDALLRDATAVFARCLEDDDVFGRLGGDEFGILLPARRNGPPDDGKAERIRAYLEDFTFLWEGEPFKISVSIGVLDLACRPESVEKAMHMADIACYIAKDRGRNRVHVSDSRDMNSGRQAYHMQWSRRVKTALETNSFQLYAQRIVPIQPAHGAQERVEILLRIPDADGKLISPVFLPAAERYGHMTMIDRWVVSTVIRRLARLERRQYVEYNVNLSAMSITDERFVEFAIAELLASGLDPALLCFEITETSAVRNLEVASRFMYELRDLGCRFALDDFGAGMSSFSYLRQLPIDYLKIDGGLVATMTSDSIKRGIASAINDIAHVMQYRTVAEHVEDAETAEMLRALGVDYCQGYYFSRPAPWQEGGFH</sequence>
<dbReference type="InterPro" id="IPR035919">
    <property type="entry name" value="EAL_sf"/>
</dbReference>